<dbReference type="InterPro" id="IPR042099">
    <property type="entry name" value="ANL_N_sf"/>
</dbReference>
<dbReference type="EMBL" id="HBFC01023532">
    <property type="protein sequence ID" value="CAD8711449.1"/>
    <property type="molecule type" value="Transcribed_RNA"/>
</dbReference>
<evidence type="ECO:0000313" key="1">
    <source>
        <dbReference type="EMBL" id="CAD8711449.1"/>
    </source>
</evidence>
<evidence type="ECO:0000313" key="2">
    <source>
        <dbReference type="EMBL" id="CAD8711450.1"/>
    </source>
</evidence>
<organism evidence="2">
    <name type="scientific">Mantoniella antarctica</name>
    <dbReference type="NCBI Taxonomy" id="81844"/>
    <lineage>
        <taxon>Eukaryota</taxon>
        <taxon>Viridiplantae</taxon>
        <taxon>Chlorophyta</taxon>
        <taxon>Mamiellophyceae</taxon>
        <taxon>Mamiellales</taxon>
        <taxon>Mamiellaceae</taxon>
        <taxon>Mantoniella</taxon>
    </lineage>
</organism>
<dbReference type="SUPFAM" id="SSF56801">
    <property type="entry name" value="Acetyl-CoA synthetase-like"/>
    <property type="match status" value="1"/>
</dbReference>
<accession>A0A6U3H1M3</accession>
<protein>
    <recommendedName>
        <fullName evidence="3">AMP-dependent synthetase/ligase domain-containing protein</fullName>
    </recommendedName>
</protein>
<dbReference type="AlphaFoldDB" id="A0A6U3H1M3"/>
<proteinExistence type="predicted"/>
<dbReference type="Gene3D" id="3.40.50.12780">
    <property type="entry name" value="N-terminal domain of ligase-like"/>
    <property type="match status" value="1"/>
</dbReference>
<reference evidence="2" key="1">
    <citation type="submission" date="2021-01" db="EMBL/GenBank/DDBJ databases">
        <authorList>
            <person name="Corre E."/>
            <person name="Pelletier E."/>
            <person name="Niang G."/>
            <person name="Scheremetjew M."/>
            <person name="Finn R."/>
            <person name="Kale V."/>
            <person name="Holt S."/>
            <person name="Cochrane G."/>
            <person name="Meng A."/>
            <person name="Brown T."/>
            <person name="Cohen L."/>
        </authorList>
    </citation>
    <scope>NUCLEOTIDE SEQUENCE</scope>
    <source>
        <strain evidence="2">SL-175</strain>
    </source>
</reference>
<evidence type="ECO:0008006" key="3">
    <source>
        <dbReference type="Google" id="ProtNLM"/>
    </source>
</evidence>
<name>A0A6U3H1M3_9CHLO</name>
<sequence length="130" mass="12687">MAAAAMRMTLGADVVCVSVPLAHPMGFGFGALAAWHVGATVVLPSLVGGAEAAAAATLAAMVEERCTLVVADSHVLAALPRDLSAPPVGLDALRGGLTKVGGGDGIGLGAPRIWAGVPLTTVGTPPTDTP</sequence>
<dbReference type="EMBL" id="HBFC01023533">
    <property type="protein sequence ID" value="CAD8711450.1"/>
    <property type="molecule type" value="Transcribed_RNA"/>
</dbReference>
<gene>
    <name evidence="1" type="ORF">MANT1106_LOCUS14136</name>
    <name evidence="2" type="ORF">MANT1106_LOCUS14137</name>
</gene>